<evidence type="ECO:0000256" key="6">
    <source>
        <dbReference type="HAMAP-Rule" id="MF_01186"/>
    </source>
</evidence>
<dbReference type="RefSeq" id="WP_192030408.1">
    <property type="nucleotide sequence ID" value="NZ_JACYTR010000037.1"/>
</dbReference>
<keyword evidence="5 6" id="KW-0449">Lipoprotein</keyword>
<evidence type="ECO:0000313" key="7">
    <source>
        <dbReference type="EMBL" id="MBD8526986.1"/>
    </source>
</evidence>
<keyword evidence="4 6" id="KW-0998">Cell outer membrane</keyword>
<dbReference type="GO" id="GO:1990351">
    <property type="term" value="C:transporter complex"/>
    <property type="evidence" value="ECO:0007669"/>
    <property type="project" value="TreeGrafter"/>
</dbReference>
<protein>
    <recommendedName>
        <fullName evidence="6">LPS-assembly lipoprotein LptE</fullName>
    </recommendedName>
</protein>
<comment type="caution">
    <text evidence="7">The sequence shown here is derived from an EMBL/GenBank/DDBJ whole genome shotgun (WGS) entry which is preliminary data.</text>
</comment>
<dbReference type="GO" id="GO:0043165">
    <property type="term" value="P:Gram-negative-bacterium-type cell outer membrane assembly"/>
    <property type="evidence" value="ECO:0007669"/>
    <property type="project" value="UniProtKB-UniRule"/>
</dbReference>
<reference evidence="7 8" key="1">
    <citation type="submission" date="2020-09" db="EMBL/GenBank/DDBJ databases">
        <title>Pseudoxanthomonas sp. CAU 1598 isolated from sand of Yaerae Beach.</title>
        <authorList>
            <person name="Kim W."/>
        </authorList>
    </citation>
    <scope>NUCLEOTIDE SEQUENCE [LARGE SCALE GENOMIC DNA]</scope>
    <source>
        <strain evidence="7 8">CAU 1598</strain>
    </source>
</reference>
<comment type="subunit">
    <text evidence="6">Component of the lipopolysaccharide transport and assembly complex. Interacts with LptD.</text>
</comment>
<gene>
    <name evidence="6" type="primary">lptE</name>
    <name evidence="7" type="ORF">IFO71_14690</name>
</gene>
<proteinExistence type="inferred from homology"/>
<comment type="similarity">
    <text evidence="6">Belongs to the LptE lipoprotein family.</text>
</comment>
<evidence type="ECO:0000256" key="3">
    <source>
        <dbReference type="ARBA" id="ARBA00023139"/>
    </source>
</evidence>
<sequence length="160" mass="17383">MRFLVLAALSLGLAGCGFQLKKELSLPPSLVKLEVLSSDPYSPVQQGLERALRRAGAVVPGGEGSGQLELRNLRISSRPLSLANTGRVQEFSLEYRADVILTDGTGKVVLPLEPIVLERDYSFDSANPSGSPAEEELIRQELDQAMVDAVLRRLDVALRQ</sequence>
<keyword evidence="1 6" id="KW-0732">Signal</keyword>
<keyword evidence="3 6" id="KW-0564">Palmitate</keyword>
<dbReference type="HAMAP" id="MF_01186">
    <property type="entry name" value="LPS_assembly_LptE"/>
    <property type="match status" value="1"/>
</dbReference>
<dbReference type="Proteomes" id="UP000613768">
    <property type="component" value="Unassembled WGS sequence"/>
</dbReference>
<dbReference type="GO" id="GO:0001530">
    <property type="term" value="F:lipopolysaccharide binding"/>
    <property type="evidence" value="ECO:0007669"/>
    <property type="project" value="TreeGrafter"/>
</dbReference>
<evidence type="ECO:0000313" key="8">
    <source>
        <dbReference type="Proteomes" id="UP000613768"/>
    </source>
</evidence>
<dbReference type="AlphaFoldDB" id="A0AAW3ZRW0"/>
<dbReference type="GO" id="GO:0009279">
    <property type="term" value="C:cell outer membrane"/>
    <property type="evidence" value="ECO:0007669"/>
    <property type="project" value="UniProtKB-SubCell"/>
</dbReference>
<dbReference type="InterPro" id="IPR007485">
    <property type="entry name" value="LPS_assembly_LptE"/>
</dbReference>
<dbReference type="PANTHER" id="PTHR38098">
    <property type="entry name" value="LPS-ASSEMBLY LIPOPROTEIN LPTE"/>
    <property type="match status" value="1"/>
</dbReference>
<dbReference type="PANTHER" id="PTHR38098:SF1">
    <property type="entry name" value="LPS-ASSEMBLY LIPOPROTEIN LPTE"/>
    <property type="match status" value="1"/>
</dbReference>
<evidence type="ECO:0000256" key="4">
    <source>
        <dbReference type="ARBA" id="ARBA00023237"/>
    </source>
</evidence>
<organism evidence="7 8">
    <name type="scientific">Pseudomarimonas arenosa</name>
    <dbReference type="NCBI Taxonomy" id="2774145"/>
    <lineage>
        <taxon>Bacteria</taxon>
        <taxon>Pseudomonadati</taxon>
        <taxon>Pseudomonadota</taxon>
        <taxon>Gammaproteobacteria</taxon>
        <taxon>Lysobacterales</taxon>
        <taxon>Lysobacteraceae</taxon>
        <taxon>Pseudomarimonas</taxon>
    </lineage>
</organism>
<dbReference type="EMBL" id="JACYTR010000037">
    <property type="protein sequence ID" value="MBD8526986.1"/>
    <property type="molecule type" value="Genomic_DNA"/>
</dbReference>
<dbReference type="GO" id="GO:0015920">
    <property type="term" value="P:lipopolysaccharide transport"/>
    <property type="evidence" value="ECO:0007669"/>
    <property type="project" value="TreeGrafter"/>
</dbReference>
<dbReference type="PROSITE" id="PS51257">
    <property type="entry name" value="PROKAR_LIPOPROTEIN"/>
    <property type="match status" value="1"/>
</dbReference>
<keyword evidence="2 6" id="KW-0472">Membrane</keyword>
<comment type="function">
    <text evidence="6">Together with LptD, is involved in the assembly of lipopolysaccharide (LPS) at the surface of the outer membrane. Required for the proper assembly of LptD. Binds LPS and may serve as the LPS recognition site at the outer membrane.</text>
</comment>
<evidence type="ECO:0000256" key="1">
    <source>
        <dbReference type="ARBA" id="ARBA00022729"/>
    </source>
</evidence>
<evidence type="ECO:0000256" key="2">
    <source>
        <dbReference type="ARBA" id="ARBA00023136"/>
    </source>
</evidence>
<keyword evidence="8" id="KW-1185">Reference proteome</keyword>
<evidence type="ECO:0000256" key="5">
    <source>
        <dbReference type="ARBA" id="ARBA00023288"/>
    </source>
</evidence>
<accession>A0AAW3ZRW0</accession>
<dbReference type="Gene3D" id="3.30.160.150">
    <property type="entry name" value="Lipoprotein like domain"/>
    <property type="match status" value="1"/>
</dbReference>
<name>A0AAW3ZRW0_9GAMM</name>
<dbReference type="Pfam" id="PF04390">
    <property type="entry name" value="LptE"/>
    <property type="match status" value="1"/>
</dbReference>
<comment type="subcellular location">
    <subcellularLocation>
        <location evidence="6">Cell outer membrane</location>
        <topology evidence="6">Lipid-anchor</topology>
    </subcellularLocation>
</comment>